<dbReference type="InterPro" id="IPR000156">
    <property type="entry name" value="Ran_bind_dom"/>
</dbReference>
<evidence type="ECO:0000313" key="4">
    <source>
        <dbReference type="Proteomes" id="UP001141434"/>
    </source>
</evidence>
<feature type="compositionally biased region" description="Polar residues" evidence="1">
    <location>
        <begin position="390"/>
        <end position="401"/>
    </location>
</feature>
<feature type="compositionally biased region" description="Polar residues" evidence="1">
    <location>
        <begin position="964"/>
        <end position="1000"/>
    </location>
</feature>
<comment type="caution">
    <text evidence="3">The sequence shown here is derived from an EMBL/GenBank/DDBJ whole genome shotgun (WGS) entry which is preliminary data.</text>
</comment>
<reference evidence="3" key="2">
    <citation type="journal article" date="2023" name="IMA Fungus">
        <title>Comparative genomic study of the Penicillium genus elucidates a diverse pangenome and 15 lateral gene transfer events.</title>
        <authorList>
            <person name="Petersen C."/>
            <person name="Sorensen T."/>
            <person name="Nielsen M.R."/>
            <person name="Sondergaard T.E."/>
            <person name="Sorensen J.L."/>
            <person name="Fitzpatrick D.A."/>
            <person name="Frisvad J.C."/>
            <person name="Nielsen K.L."/>
        </authorList>
    </citation>
    <scope>NUCLEOTIDE SEQUENCE</scope>
    <source>
        <strain evidence="3">IBT 34128</strain>
    </source>
</reference>
<evidence type="ECO:0000256" key="1">
    <source>
        <dbReference type="SAM" id="MobiDB-lite"/>
    </source>
</evidence>
<feature type="region of interest" description="Disordered" evidence="1">
    <location>
        <begin position="91"/>
        <end position="629"/>
    </location>
</feature>
<organism evidence="3 4">
    <name type="scientific">Penicillium alfredii</name>
    <dbReference type="NCBI Taxonomy" id="1506179"/>
    <lineage>
        <taxon>Eukaryota</taxon>
        <taxon>Fungi</taxon>
        <taxon>Dikarya</taxon>
        <taxon>Ascomycota</taxon>
        <taxon>Pezizomycotina</taxon>
        <taxon>Eurotiomycetes</taxon>
        <taxon>Eurotiomycetidae</taxon>
        <taxon>Eurotiales</taxon>
        <taxon>Aspergillaceae</taxon>
        <taxon>Penicillium</taxon>
    </lineage>
</organism>
<dbReference type="PROSITE" id="PS50196">
    <property type="entry name" value="RANBD1"/>
    <property type="match status" value="1"/>
</dbReference>
<protein>
    <recommendedName>
        <fullName evidence="2">RanBD1 domain-containing protein</fullName>
    </recommendedName>
</protein>
<feature type="compositionally biased region" description="Low complexity" evidence="1">
    <location>
        <begin position="143"/>
        <end position="184"/>
    </location>
</feature>
<dbReference type="Pfam" id="PF00638">
    <property type="entry name" value="Ran_BP1"/>
    <property type="match status" value="1"/>
</dbReference>
<evidence type="ECO:0000313" key="3">
    <source>
        <dbReference type="EMBL" id="KAJ5087002.1"/>
    </source>
</evidence>
<dbReference type="Gene3D" id="2.30.29.30">
    <property type="entry name" value="Pleckstrin-homology domain (PH domain)/Phosphotyrosine-binding domain (PTB)"/>
    <property type="match status" value="1"/>
</dbReference>
<feature type="compositionally biased region" description="Low complexity" evidence="1">
    <location>
        <begin position="926"/>
        <end position="940"/>
    </location>
</feature>
<feature type="compositionally biased region" description="Polar residues" evidence="1">
    <location>
        <begin position="1059"/>
        <end position="1071"/>
    </location>
</feature>
<feature type="compositionally biased region" description="Basic and acidic residues" evidence="1">
    <location>
        <begin position="883"/>
        <end position="901"/>
    </location>
</feature>
<sequence>MVSLTEGVKKGMSRSEFRAYIKALKHEMIRKVYAEQGEQCPPLSPELSPCAPEPPGPAVSKPAMSTEEFRAHCQRKKDGFAEEMNAFIHSPEPLDLSTPAPPVSSRKLNKKVKLSPLTEESTAEPRIKDVRKRRAAPAGGAGAAPMNPFSAAPTPTPASNPFSPAPSAQPSGFSFGQSQSFPGAVSQPSQPTLGGSGPFSFGSSKPTGFNFAAGPSTLDSSSAPKNPFSVPNPYADKPLSTPSTRANFTAPASGIWSTSHDPATSGLAGNSVFGQPAADSMQTSPDGKHDSTALGGAGSSSRFKPPPSGVNLFGTMTMPSSTGDTTKEKTAPTSDFKASTSLFTPKPASTTDASSKQQPFNSLFGASPAPKPAEKVDSSNPFMPKPLENTAGTTSTEQSSKPLFGASPAPKPAEKVDSSNPFMPKPAEKTGTTPAQPFKSLFGASPASKPAENASPSNPFMPKPVEKTAGTTSTEQSSKSLFGASPASTPAEKVDSENLFMPKPAETADIAPKPQPFKSLFGPSPAPKPAEKVDFSNPFMPKPAETAAATSEQQPFKSLFGASPAPKPANEQPKASHEVVPKPAPQKVAPEPAKEATAPPSQKVSSTAPAVPFQIPKSDIPAGGSKKDREATELIYKVQALNESFKRQINKLDTSKDDFDKLIQFYLKCRDSIGAPVAIKADSQAKKTPTTHISVQAQLGETAQAQQGTTQASSDSTTANVFAKSFSAPAPTPAPPSDPAPPSASVTQPHTATPPITATPSEPVTSVPAAESESVPASKPTPPSDNAPPSGTPNEDAPASVATSTGDTVAKEPSEKNAVPAAQPSAEAPAPPVSIPRFGNGTSGTDFMVQFKKMSEKTAAEEKAKRKAEEFDSDEDNEEEWERQDAERQREKRAKIEEAGKKRTEYVPGEGFKFVDKTAASIFQPATQSPATSAPPAVSSFTFGGLSQPTPGVENIFGRPPTAPQQTQASVNSQAPSSSIFATPSGPVPNSQNIFGGLSSTPQQATTPQQKPESMDWHLGARGPNFKRRTPDKNNGDDDSEEGEGDHDFEAALRKSKWSKPSPTMSKSSLNAPLPAPTAAAGRSLFDRVQSSPAPTGPTENTSVLASDVVFSDPPPMATPTVTAPVTPSVSICEGEDGEPGEVFDLARSNVGEEEEQVVFECRARAFKLNSRWEVQGTGIVRLLLHPGSRRARLVLRVDPSGGVILNTLLKKELNYHRSDNSVQFMVPRAGDRAEHWAIRVKPECLDGFYGSIQKIKN</sequence>
<dbReference type="SMART" id="SM00160">
    <property type="entry name" value="RanBD"/>
    <property type="match status" value="1"/>
</dbReference>
<dbReference type="GeneID" id="81398003"/>
<feature type="domain" description="RanBD1" evidence="2">
    <location>
        <begin position="1125"/>
        <end position="1235"/>
    </location>
</feature>
<proteinExistence type="predicted"/>
<evidence type="ECO:0000259" key="2">
    <source>
        <dbReference type="PROSITE" id="PS50196"/>
    </source>
</evidence>
<dbReference type="Proteomes" id="UP001141434">
    <property type="component" value="Unassembled WGS sequence"/>
</dbReference>
<feature type="region of interest" description="Disordered" evidence="1">
    <location>
        <begin position="700"/>
        <end position="901"/>
    </location>
</feature>
<dbReference type="OrthoDB" id="185618at2759"/>
<feature type="compositionally biased region" description="Low complexity" evidence="1">
    <location>
        <begin position="585"/>
        <end position="600"/>
    </location>
</feature>
<dbReference type="InterPro" id="IPR053074">
    <property type="entry name" value="NPC_Nucleoporin"/>
</dbReference>
<feature type="compositionally biased region" description="Low complexity" evidence="1">
    <location>
        <begin position="818"/>
        <end position="828"/>
    </location>
</feature>
<feature type="compositionally biased region" description="Acidic residues" evidence="1">
    <location>
        <begin position="871"/>
        <end position="882"/>
    </location>
</feature>
<feature type="compositionally biased region" description="Basic and acidic residues" evidence="1">
    <location>
        <begin position="853"/>
        <end position="870"/>
    </location>
</feature>
<feature type="compositionally biased region" description="Polar residues" evidence="1">
    <location>
        <begin position="331"/>
        <end position="361"/>
    </location>
</feature>
<accession>A0A9W9JZX4</accession>
<dbReference type="RefSeq" id="XP_056509127.1">
    <property type="nucleotide sequence ID" value="XM_056658834.1"/>
</dbReference>
<dbReference type="SUPFAM" id="SSF50729">
    <property type="entry name" value="PH domain-like"/>
    <property type="match status" value="1"/>
</dbReference>
<reference evidence="3" key="1">
    <citation type="submission" date="2022-11" db="EMBL/GenBank/DDBJ databases">
        <authorList>
            <person name="Petersen C."/>
        </authorList>
    </citation>
    <scope>NUCLEOTIDE SEQUENCE</scope>
    <source>
        <strain evidence="3">IBT 34128</strain>
    </source>
</reference>
<dbReference type="InterPro" id="IPR011993">
    <property type="entry name" value="PH-like_dom_sf"/>
</dbReference>
<dbReference type="CDD" id="cd13170">
    <property type="entry name" value="RanBD_NUP50"/>
    <property type="match status" value="1"/>
</dbReference>
<keyword evidence="4" id="KW-1185">Reference proteome</keyword>
<feature type="compositionally biased region" description="Polar residues" evidence="1">
    <location>
        <begin position="469"/>
        <end position="480"/>
    </location>
</feature>
<feature type="compositionally biased region" description="Low complexity" evidence="1">
    <location>
        <begin position="700"/>
        <end position="729"/>
    </location>
</feature>
<gene>
    <name evidence="3" type="ORF">NUU61_008309</name>
</gene>
<name>A0A9W9JZX4_9EURO</name>
<feature type="compositionally biased region" description="Low complexity" evidence="1">
    <location>
        <begin position="1001"/>
        <end position="1012"/>
    </location>
</feature>
<feature type="compositionally biased region" description="Polar residues" evidence="1">
    <location>
        <begin position="941"/>
        <end position="950"/>
    </location>
</feature>
<feature type="region of interest" description="Disordered" evidence="1">
    <location>
        <begin position="926"/>
        <end position="1078"/>
    </location>
</feature>
<dbReference type="PANTHER" id="PTHR38697">
    <property type="entry name" value="NUCLEAR PORE COMPLEX PROTEIN SIMILAR TO S. CEREVISIAE NUP2 (EUROFUNG)"/>
    <property type="match status" value="1"/>
</dbReference>
<feature type="compositionally biased region" description="Pro residues" evidence="1">
    <location>
        <begin position="730"/>
        <end position="742"/>
    </location>
</feature>
<dbReference type="PANTHER" id="PTHR38697:SF1">
    <property type="entry name" value="NUCLEAR PORE COMPLEX PROTEIN SIMILAR TO S. CEREVISIAE NUP2 (EUROFUNG)"/>
    <property type="match status" value="1"/>
</dbReference>
<dbReference type="EMBL" id="JAPMSZ010000010">
    <property type="protein sequence ID" value="KAJ5087002.1"/>
    <property type="molecule type" value="Genomic_DNA"/>
</dbReference>
<dbReference type="AlphaFoldDB" id="A0A9W9JZX4"/>
<feature type="compositionally biased region" description="Low complexity" evidence="1">
    <location>
        <begin position="743"/>
        <end position="763"/>
    </location>
</feature>